<evidence type="ECO:0000256" key="1">
    <source>
        <dbReference type="SAM" id="MobiDB-lite"/>
    </source>
</evidence>
<gene>
    <name evidence="2" type="ORF">FRX31_011135</name>
</gene>
<accession>A0A7J6WQP3</accession>
<dbReference type="AlphaFoldDB" id="A0A7J6WQP3"/>
<feature type="compositionally biased region" description="Basic and acidic residues" evidence="1">
    <location>
        <begin position="98"/>
        <end position="112"/>
    </location>
</feature>
<sequence length="153" mass="16833">MMMHIEKGLVDLNNVKAKNAKLDQELCGFKASLATEKKEKKDLVAAAEKHDKIGEDLTMKIATDGSEWDDERKKLFNVNNTWQVMAYKCKLMAERDAKEASSAKAEGEHTVEDGNDDGGLPTLVEKLSLVRAIENNVADGKTVATDVPLESNV</sequence>
<organism evidence="2 3">
    <name type="scientific">Thalictrum thalictroides</name>
    <name type="common">Rue-anemone</name>
    <name type="synonym">Anemone thalictroides</name>
    <dbReference type="NCBI Taxonomy" id="46969"/>
    <lineage>
        <taxon>Eukaryota</taxon>
        <taxon>Viridiplantae</taxon>
        <taxon>Streptophyta</taxon>
        <taxon>Embryophyta</taxon>
        <taxon>Tracheophyta</taxon>
        <taxon>Spermatophyta</taxon>
        <taxon>Magnoliopsida</taxon>
        <taxon>Ranunculales</taxon>
        <taxon>Ranunculaceae</taxon>
        <taxon>Thalictroideae</taxon>
        <taxon>Thalictrum</taxon>
    </lineage>
</organism>
<protein>
    <submittedName>
        <fullName evidence="2">Uncharacterized protein</fullName>
    </submittedName>
</protein>
<name>A0A7J6WQP3_THATH</name>
<dbReference type="EMBL" id="JABWDY010012227">
    <property type="protein sequence ID" value="KAF5199277.1"/>
    <property type="molecule type" value="Genomic_DNA"/>
</dbReference>
<dbReference type="Proteomes" id="UP000554482">
    <property type="component" value="Unassembled WGS sequence"/>
</dbReference>
<evidence type="ECO:0000313" key="2">
    <source>
        <dbReference type="EMBL" id="KAF5199277.1"/>
    </source>
</evidence>
<comment type="caution">
    <text evidence="2">The sequence shown here is derived from an EMBL/GenBank/DDBJ whole genome shotgun (WGS) entry which is preliminary data.</text>
</comment>
<proteinExistence type="predicted"/>
<evidence type="ECO:0000313" key="3">
    <source>
        <dbReference type="Proteomes" id="UP000554482"/>
    </source>
</evidence>
<reference evidence="2 3" key="1">
    <citation type="submission" date="2020-06" db="EMBL/GenBank/DDBJ databases">
        <title>Transcriptomic and genomic resources for Thalictrum thalictroides and T. hernandezii: Facilitating candidate gene discovery in an emerging model plant lineage.</title>
        <authorList>
            <person name="Arias T."/>
            <person name="Riano-Pachon D.M."/>
            <person name="Di Stilio V.S."/>
        </authorList>
    </citation>
    <scope>NUCLEOTIDE SEQUENCE [LARGE SCALE GENOMIC DNA]</scope>
    <source>
        <strain evidence="3">cv. WT478/WT964</strain>
        <tissue evidence="2">Leaves</tissue>
    </source>
</reference>
<feature type="region of interest" description="Disordered" evidence="1">
    <location>
        <begin position="98"/>
        <end position="119"/>
    </location>
</feature>
<keyword evidence="3" id="KW-1185">Reference proteome</keyword>